<keyword evidence="2" id="KW-0732">Signal</keyword>
<protein>
    <recommendedName>
        <fullName evidence="5">Peptidase</fullName>
    </recommendedName>
</protein>
<keyword evidence="1" id="KW-0812">Transmembrane</keyword>
<sequence>MPSPLLRPCLAATLLALPLSGVLLSGPAGAATDARRPEGKGSIGIRLLEAPKNRMDDPRARLFIVDHVNPGTTFSRRLEVKNGSSKRQHVEVYAAAADIKHERFTFAPGRTPNELTSWIKLDRSALDLPPYGSSQVKATISVPKTATKGERYAVIWAQVSTRQPTAKRNIALVNRVGIRAYLDVGPGGEPPSEFRIGEVVPQRGDDSSPSITAAVWNTGERAIDLVGQLTLSDGPAGVRAGPYKVAPGTTLAPGDAGAVTVPLDDRLPDGPWKFRLTLQSGRVTHTVSGSFTFPEKRGQGRPAALDSPMTTVFGLVGLVALASAGALVFVAHRRRRAVSY</sequence>
<keyword evidence="1" id="KW-0472">Membrane</keyword>
<organism evidence="3 4">
    <name type="scientific">Microtetraspora fusca</name>
    <dbReference type="NCBI Taxonomy" id="1997"/>
    <lineage>
        <taxon>Bacteria</taxon>
        <taxon>Bacillati</taxon>
        <taxon>Actinomycetota</taxon>
        <taxon>Actinomycetes</taxon>
        <taxon>Streptosporangiales</taxon>
        <taxon>Streptosporangiaceae</taxon>
        <taxon>Microtetraspora</taxon>
    </lineage>
</organism>
<keyword evidence="4" id="KW-1185">Reference proteome</keyword>
<keyword evidence="1" id="KW-1133">Transmembrane helix</keyword>
<evidence type="ECO:0008006" key="5">
    <source>
        <dbReference type="Google" id="ProtNLM"/>
    </source>
</evidence>
<feature type="chain" id="PRO_5045459228" description="Peptidase" evidence="2">
    <location>
        <begin position="31"/>
        <end position="340"/>
    </location>
</feature>
<evidence type="ECO:0000256" key="1">
    <source>
        <dbReference type="SAM" id="Phobius"/>
    </source>
</evidence>
<dbReference type="RefSeq" id="WP_387346865.1">
    <property type="nucleotide sequence ID" value="NZ_JBIAXI010000030.1"/>
</dbReference>
<dbReference type="Proteomes" id="UP001602119">
    <property type="component" value="Unassembled WGS sequence"/>
</dbReference>
<feature type="signal peptide" evidence="2">
    <location>
        <begin position="1"/>
        <end position="30"/>
    </location>
</feature>
<proteinExistence type="predicted"/>
<evidence type="ECO:0000313" key="4">
    <source>
        <dbReference type="Proteomes" id="UP001602119"/>
    </source>
</evidence>
<accession>A0ABW6VHC3</accession>
<reference evidence="3 4" key="1">
    <citation type="submission" date="2024-10" db="EMBL/GenBank/DDBJ databases">
        <title>The Natural Products Discovery Center: Release of the First 8490 Sequenced Strains for Exploring Actinobacteria Biosynthetic Diversity.</title>
        <authorList>
            <person name="Kalkreuter E."/>
            <person name="Kautsar S.A."/>
            <person name="Yang D."/>
            <person name="Bader C.D."/>
            <person name="Teijaro C.N."/>
            <person name="Fluegel L."/>
            <person name="Davis C.M."/>
            <person name="Simpson J.R."/>
            <person name="Lauterbach L."/>
            <person name="Steele A.D."/>
            <person name="Gui C."/>
            <person name="Meng S."/>
            <person name="Li G."/>
            <person name="Viehrig K."/>
            <person name="Ye F."/>
            <person name="Su P."/>
            <person name="Kiefer A.F."/>
            <person name="Nichols A."/>
            <person name="Cepeda A.J."/>
            <person name="Yan W."/>
            <person name="Fan B."/>
            <person name="Jiang Y."/>
            <person name="Adhikari A."/>
            <person name="Zheng C.-J."/>
            <person name="Schuster L."/>
            <person name="Cowan T.M."/>
            <person name="Smanski M.J."/>
            <person name="Chevrette M.G."/>
            <person name="De Carvalho L.P.S."/>
            <person name="Shen B."/>
        </authorList>
    </citation>
    <scope>NUCLEOTIDE SEQUENCE [LARGE SCALE GENOMIC DNA]</scope>
    <source>
        <strain evidence="3 4">NPDC001281</strain>
    </source>
</reference>
<name>A0ABW6VHC3_MICFU</name>
<evidence type="ECO:0000256" key="2">
    <source>
        <dbReference type="SAM" id="SignalP"/>
    </source>
</evidence>
<feature type="transmembrane region" description="Helical" evidence="1">
    <location>
        <begin position="312"/>
        <end position="331"/>
    </location>
</feature>
<evidence type="ECO:0000313" key="3">
    <source>
        <dbReference type="EMBL" id="MFF4778326.1"/>
    </source>
</evidence>
<dbReference type="EMBL" id="JBIAXI010000030">
    <property type="protein sequence ID" value="MFF4778326.1"/>
    <property type="molecule type" value="Genomic_DNA"/>
</dbReference>
<gene>
    <name evidence="3" type="ORF">ACFY05_36435</name>
</gene>
<comment type="caution">
    <text evidence="3">The sequence shown here is derived from an EMBL/GenBank/DDBJ whole genome shotgun (WGS) entry which is preliminary data.</text>
</comment>